<dbReference type="PANTHER" id="PTHR24421:SF59">
    <property type="entry name" value="OXYGEN SENSOR HISTIDINE KINASE NREB"/>
    <property type="match status" value="1"/>
</dbReference>
<organism evidence="6 7">
    <name type="scientific">Deinococcus cellulosilyticus (strain DSM 18568 / NBRC 106333 / KACC 11606 / 5516J-15)</name>
    <dbReference type="NCBI Taxonomy" id="1223518"/>
    <lineage>
        <taxon>Bacteria</taxon>
        <taxon>Thermotogati</taxon>
        <taxon>Deinococcota</taxon>
        <taxon>Deinococci</taxon>
        <taxon>Deinococcales</taxon>
        <taxon>Deinococcaceae</taxon>
        <taxon>Deinococcus</taxon>
    </lineage>
</organism>
<keyword evidence="3" id="KW-0902">Two-component regulatory system</keyword>
<accession>A0A511N4V8</accession>
<dbReference type="Pfam" id="PF07730">
    <property type="entry name" value="HisKA_3"/>
    <property type="match status" value="1"/>
</dbReference>
<dbReference type="AlphaFoldDB" id="A0A511N4V8"/>
<feature type="transmembrane region" description="Helical" evidence="4">
    <location>
        <begin position="156"/>
        <end position="175"/>
    </location>
</feature>
<dbReference type="InterPro" id="IPR011712">
    <property type="entry name" value="Sig_transdc_His_kin_sub3_dim/P"/>
</dbReference>
<keyword evidence="7" id="KW-1185">Reference proteome</keyword>
<feature type="transmembrane region" description="Helical" evidence="4">
    <location>
        <begin position="37"/>
        <end position="56"/>
    </location>
</feature>
<protein>
    <submittedName>
        <fullName evidence="6">Two-component sensor histidine kinase</fullName>
    </submittedName>
</protein>
<name>A0A511N4V8_DEIC1</name>
<keyword evidence="4" id="KW-0812">Transmembrane</keyword>
<evidence type="ECO:0000256" key="1">
    <source>
        <dbReference type="ARBA" id="ARBA00022679"/>
    </source>
</evidence>
<gene>
    <name evidence="6" type="ORF">DC3_31420</name>
</gene>
<dbReference type="RefSeq" id="WP_186816063.1">
    <property type="nucleotide sequence ID" value="NZ_BJXB01000013.1"/>
</dbReference>
<evidence type="ECO:0000259" key="5">
    <source>
        <dbReference type="SMART" id="SM00387"/>
    </source>
</evidence>
<reference evidence="6 7" key="1">
    <citation type="submission" date="2019-07" db="EMBL/GenBank/DDBJ databases">
        <title>Whole genome shotgun sequence of Deinococcus cellulosilyticus NBRC 106333.</title>
        <authorList>
            <person name="Hosoyama A."/>
            <person name="Uohara A."/>
            <person name="Ohji S."/>
            <person name="Ichikawa N."/>
        </authorList>
    </citation>
    <scope>NUCLEOTIDE SEQUENCE [LARGE SCALE GENOMIC DNA]</scope>
    <source>
        <strain evidence="6 7">NBRC 106333</strain>
    </source>
</reference>
<dbReference type="SMART" id="SM00387">
    <property type="entry name" value="HATPase_c"/>
    <property type="match status" value="1"/>
</dbReference>
<feature type="transmembrane region" description="Helical" evidence="4">
    <location>
        <begin position="132"/>
        <end position="150"/>
    </location>
</feature>
<keyword evidence="2 6" id="KW-0418">Kinase</keyword>
<dbReference type="EMBL" id="BJXB01000013">
    <property type="protein sequence ID" value="GEM47507.1"/>
    <property type="molecule type" value="Genomic_DNA"/>
</dbReference>
<dbReference type="GO" id="GO:0000155">
    <property type="term" value="F:phosphorelay sensor kinase activity"/>
    <property type="evidence" value="ECO:0007669"/>
    <property type="project" value="InterPro"/>
</dbReference>
<dbReference type="InterPro" id="IPR036890">
    <property type="entry name" value="HATPase_C_sf"/>
</dbReference>
<keyword evidence="4" id="KW-0472">Membrane</keyword>
<dbReference type="InterPro" id="IPR050482">
    <property type="entry name" value="Sensor_HK_TwoCompSys"/>
</dbReference>
<dbReference type="Gene3D" id="3.30.565.10">
    <property type="entry name" value="Histidine kinase-like ATPase, C-terminal domain"/>
    <property type="match status" value="1"/>
</dbReference>
<proteinExistence type="predicted"/>
<dbReference type="GO" id="GO:0016020">
    <property type="term" value="C:membrane"/>
    <property type="evidence" value="ECO:0007669"/>
    <property type="project" value="InterPro"/>
</dbReference>
<evidence type="ECO:0000313" key="6">
    <source>
        <dbReference type="EMBL" id="GEM47507.1"/>
    </source>
</evidence>
<dbReference type="InterPro" id="IPR003594">
    <property type="entry name" value="HATPase_dom"/>
</dbReference>
<dbReference type="PANTHER" id="PTHR24421">
    <property type="entry name" value="NITRATE/NITRITE SENSOR PROTEIN NARX-RELATED"/>
    <property type="match status" value="1"/>
</dbReference>
<comment type="caution">
    <text evidence="6">The sequence shown here is derived from an EMBL/GenBank/DDBJ whole genome shotgun (WGS) entry which is preliminary data.</text>
</comment>
<dbReference type="SUPFAM" id="SSF55874">
    <property type="entry name" value="ATPase domain of HSP90 chaperone/DNA topoisomerase II/histidine kinase"/>
    <property type="match status" value="1"/>
</dbReference>
<sequence>MLSPHHLHMMRIAALCTWAVMGVPVVFNALVRHTVSPLGFVIWGASSLVFALAFWSSTREQLKPQPDPARSVTLLWVQSISGVINVWDGLYGFSAFFLVLVAMQLLPTFSLREVQKLLPTLQSGEAAPRIRIRGAVLWMLGQTAAVAFVHGLRHGWLGVAPLVAAYIGFQLYVLFSSHLAASERRSRQVLEQAYAEVRATQGLLLDSSRLSERLSIARELHDVAGHHLTALSLNLEVAVHSEPRRLEYLQKSQVLAKLLLSGVRETVTALRGEATLNVTEALHTLIQNVPGPQIHLDVPQNLLLSDPLRAQILVRCVQEIITNAMRHAEAEHLHIQVVRDAEAVQLTATDDGLGLQEGQKEGNGLRGMRERLAEVAGHLEVHGAPGQGTRIFLTLPLGGNA</sequence>
<dbReference type="GO" id="GO:0046983">
    <property type="term" value="F:protein dimerization activity"/>
    <property type="evidence" value="ECO:0007669"/>
    <property type="project" value="InterPro"/>
</dbReference>
<dbReference type="Pfam" id="PF02518">
    <property type="entry name" value="HATPase_c"/>
    <property type="match status" value="1"/>
</dbReference>
<evidence type="ECO:0000313" key="7">
    <source>
        <dbReference type="Proteomes" id="UP000321306"/>
    </source>
</evidence>
<feature type="transmembrane region" description="Helical" evidence="4">
    <location>
        <begin position="93"/>
        <end position="111"/>
    </location>
</feature>
<feature type="domain" description="Histidine kinase/HSP90-like ATPase" evidence="5">
    <location>
        <begin position="308"/>
        <end position="399"/>
    </location>
</feature>
<dbReference type="Gene3D" id="1.20.5.1930">
    <property type="match status" value="1"/>
</dbReference>
<evidence type="ECO:0000256" key="4">
    <source>
        <dbReference type="SAM" id="Phobius"/>
    </source>
</evidence>
<evidence type="ECO:0000256" key="3">
    <source>
        <dbReference type="ARBA" id="ARBA00023012"/>
    </source>
</evidence>
<feature type="transmembrane region" description="Helical" evidence="4">
    <location>
        <begin position="12"/>
        <end position="31"/>
    </location>
</feature>
<keyword evidence="4" id="KW-1133">Transmembrane helix</keyword>
<keyword evidence="1" id="KW-0808">Transferase</keyword>
<evidence type="ECO:0000256" key="2">
    <source>
        <dbReference type="ARBA" id="ARBA00022777"/>
    </source>
</evidence>
<dbReference type="CDD" id="cd16917">
    <property type="entry name" value="HATPase_UhpB-NarQ-NarX-like"/>
    <property type="match status" value="1"/>
</dbReference>
<dbReference type="Proteomes" id="UP000321306">
    <property type="component" value="Unassembled WGS sequence"/>
</dbReference>